<organism evidence="1 2">
    <name type="scientific">Discostella pseudostelligera</name>
    <dbReference type="NCBI Taxonomy" id="259834"/>
    <lineage>
        <taxon>Eukaryota</taxon>
        <taxon>Sar</taxon>
        <taxon>Stramenopiles</taxon>
        <taxon>Ochrophyta</taxon>
        <taxon>Bacillariophyta</taxon>
        <taxon>Coscinodiscophyceae</taxon>
        <taxon>Thalassiosirophycidae</taxon>
        <taxon>Stephanodiscales</taxon>
        <taxon>Stephanodiscaceae</taxon>
        <taxon>Discostella</taxon>
    </lineage>
</organism>
<keyword evidence="2" id="KW-1185">Reference proteome</keyword>
<dbReference type="AlphaFoldDB" id="A0ABD3MSJ2"/>
<accession>A0ABD3MSJ2</accession>
<comment type="caution">
    <text evidence="1">The sequence shown here is derived from an EMBL/GenBank/DDBJ whole genome shotgun (WGS) entry which is preliminary data.</text>
</comment>
<dbReference type="EMBL" id="JALLBG020000097">
    <property type="protein sequence ID" value="KAL3765202.1"/>
    <property type="molecule type" value="Genomic_DNA"/>
</dbReference>
<reference evidence="1 2" key="1">
    <citation type="submission" date="2024-10" db="EMBL/GenBank/DDBJ databases">
        <title>Updated reference genomes for cyclostephanoid diatoms.</title>
        <authorList>
            <person name="Roberts W.R."/>
            <person name="Alverson A.J."/>
        </authorList>
    </citation>
    <scope>NUCLEOTIDE SEQUENCE [LARGE SCALE GENOMIC DNA]</scope>
    <source>
        <strain evidence="1 2">AJA232-27</strain>
    </source>
</reference>
<proteinExistence type="predicted"/>
<name>A0ABD3MSJ2_9STRA</name>
<sequence>MNLRKNNSKATIIVDGRGDDRLTKMIAGTKTKASTSSTASTISTCASTVATRSSCASSTKASSTACTAPGAAATTISTTATSVIQRRSVAEIKAASKQDEFDDELESMLSLTQTLSFWDGEGDDDGDATYANNSYDNTSYSGNTYDSSSTYYNDGRRGRGDRGFNNNRGASCGEGLEDTLETFVITGRAISSALKFGSKSMNSLFMGKLKQQLETKEKMKKLEEERKMKRDAQLREEIMTSRYEVSNVANLWREK</sequence>
<protein>
    <submittedName>
        <fullName evidence="1">Uncharacterized protein</fullName>
    </submittedName>
</protein>
<dbReference type="Proteomes" id="UP001530293">
    <property type="component" value="Unassembled WGS sequence"/>
</dbReference>
<gene>
    <name evidence="1" type="ORF">ACHAWU_010393</name>
</gene>
<evidence type="ECO:0000313" key="2">
    <source>
        <dbReference type="Proteomes" id="UP001530293"/>
    </source>
</evidence>
<evidence type="ECO:0000313" key="1">
    <source>
        <dbReference type="EMBL" id="KAL3765202.1"/>
    </source>
</evidence>